<feature type="compositionally biased region" description="Basic and acidic residues" evidence="3">
    <location>
        <begin position="185"/>
        <end position="194"/>
    </location>
</feature>
<gene>
    <name evidence="6" type="ORF">HNR28_001965</name>
</gene>
<evidence type="ECO:0000313" key="6">
    <source>
        <dbReference type="EMBL" id="MBB6083920.1"/>
    </source>
</evidence>
<comment type="similarity">
    <text evidence="1">Belongs to the TrbG/VirB9 family.</text>
</comment>
<feature type="chain" id="PRO_5031380140" description="Toxin co-regulated pilus biosynthesis protein Q C-terminal domain-containing protein" evidence="4">
    <location>
        <begin position="27"/>
        <end position="378"/>
    </location>
</feature>
<feature type="compositionally biased region" description="Pro residues" evidence="3">
    <location>
        <begin position="219"/>
        <end position="250"/>
    </location>
</feature>
<feature type="compositionally biased region" description="Low complexity" evidence="3">
    <location>
        <begin position="251"/>
        <end position="263"/>
    </location>
</feature>
<dbReference type="Gene3D" id="2.60.40.2500">
    <property type="match status" value="1"/>
</dbReference>
<dbReference type="InterPro" id="IPR018927">
    <property type="entry name" value="Pilus_synth_Q_C"/>
</dbReference>
<feature type="compositionally biased region" description="Low complexity" evidence="3">
    <location>
        <begin position="136"/>
        <end position="146"/>
    </location>
</feature>
<protein>
    <recommendedName>
        <fullName evidence="5">Toxin co-regulated pilus biosynthesis protein Q C-terminal domain-containing protein</fullName>
    </recommendedName>
</protein>
<dbReference type="InterPro" id="IPR033645">
    <property type="entry name" value="VirB9/CagX/TrbG_C"/>
</dbReference>
<dbReference type="Gene3D" id="3.55.50.70">
    <property type="match status" value="1"/>
</dbReference>
<dbReference type="AlphaFoldDB" id="A0A7W9TNC7"/>
<reference evidence="6 7" key="1">
    <citation type="submission" date="2020-08" db="EMBL/GenBank/DDBJ databases">
        <title>Genomic Encyclopedia of Type Strains, Phase IV (KMG-IV): sequencing the most valuable type-strain genomes for metagenomic binning, comparative biology and taxonomic classification.</title>
        <authorList>
            <person name="Goeker M."/>
        </authorList>
    </citation>
    <scope>NUCLEOTIDE SEQUENCE [LARGE SCALE GENOMIC DNA]</scope>
    <source>
        <strain evidence="6 7">DSM 12141</strain>
    </source>
</reference>
<name>A0A7W9TNC7_CASDE</name>
<sequence>MIRMRRVRMGRAGLLLAGLAGLGGCAAPADGAWWRDLAGLANPPGVYRFDWRIAGDPALAPLQVFDDGRETWLQYPADQPAPAVFERTARGDRLLRPRRERDYLVLSGVPERIVLRGGLSWAEAWRGAGAAPEAAPAVSAPEGASSMPAPVGSEPVFAAHAGGAGTDRIRGSVQDPMPGSMPGSMKERTREQAPDRMQAQIRDPMRGRTAGSPVAHLPMPTPRPAPPPFPLPPVPPVPPNPPAPPAPPAGPVLAGGASSGDAGAAPAVAASAARAPARGSAVSFEVTPADGNVRRALGRWAHAAGWTFEPEHWDVDADIPLAGSAVFGDSFRAAVRGLLSATELGDRPVQPCFYANRVLRVVPLAQRCDRTRAPGAES</sequence>
<evidence type="ECO:0000259" key="5">
    <source>
        <dbReference type="Pfam" id="PF10671"/>
    </source>
</evidence>
<dbReference type="InterPro" id="IPR010258">
    <property type="entry name" value="Conjugal_tfr_TrbG/VirB9/CagX"/>
</dbReference>
<evidence type="ECO:0000256" key="1">
    <source>
        <dbReference type="ARBA" id="ARBA00006135"/>
    </source>
</evidence>
<evidence type="ECO:0000256" key="4">
    <source>
        <dbReference type="SAM" id="SignalP"/>
    </source>
</evidence>
<organism evidence="6 7">
    <name type="scientific">Castellaniella defragrans</name>
    <name type="common">Alcaligenes defragrans</name>
    <dbReference type="NCBI Taxonomy" id="75697"/>
    <lineage>
        <taxon>Bacteria</taxon>
        <taxon>Pseudomonadati</taxon>
        <taxon>Pseudomonadota</taxon>
        <taxon>Betaproteobacteria</taxon>
        <taxon>Burkholderiales</taxon>
        <taxon>Alcaligenaceae</taxon>
        <taxon>Castellaniella</taxon>
    </lineage>
</organism>
<evidence type="ECO:0000256" key="3">
    <source>
        <dbReference type="SAM" id="MobiDB-lite"/>
    </source>
</evidence>
<feature type="region of interest" description="Disordered" evidence="3">
    <location>
        <begin position="136"/>
        <end position="263"/>
    </location>
</feature>
<keyword evidence="2 4" id="KW-0732">Signal</keyword>
<dbReference type="Pfam" id="PF10671">
    <property type="entry name" value="TcpQ"/>
    <property type="match status" value="1"/>
</dbReference>
<dbReference type="InterPro" id="IPR038161">
    <property type="entry name" value="VirB9/CagX/TrbG_C_sf"/>
</dbReference>
<evidence type="ECO:0000256" key="2">
    <source>
        <dbReference type="ARBA" id="ARBA00022729"/>
    </source>
</evidence>
<dbReference type="Proteomes" id="UP000541136">
    <property type="component" value="Unassembled WGS sequence"/>
</dbReference>
<feature type="domain" description="Toxin co-regulated pilus biosynthesis protein Q C-terminal" evidence="5">
    <location>
        <begin position="283"/>
        <end position="363"/>
    </location>
</feature>
<dbReference type="CDD" id="cd06911">
    <property type="entry name" value="VirB9_CagX_TrbG"/>
    <property type="match status" value="1"/>
</dbReference>
<proteinExistence type="inferred from homology"/>
<dbReference type="RefSeq" id="WP_409364708.1">
    <property type="nucleotide sequence ID" value="NZ_JACHIB010000010.1"/>
</dbReference>
<evidence type="ECO:0000313" key="7">
    <source>
        <dbReference type="Proteomes" id="UP000541136"/>
    </source>
</evidence>
<dbReference type="Pfam" id="PF03524">
    <property type="entry name" value="CagX"/>
    <property type="match status" value="1"/>
</dbReference>
<accession>A0A7W9TNC7</accession>
<comment type="caution">
    <text evidence="6">The sequence shown here is derived from an EMBL/GenBank/DDBJ whole genome shotgun (WGS) entry which is preliminary data.</text>
</comment>
<dbReference type="PROSITE" id="PS51257">
    <property type="entry name" value="PROKAR_LIPOPROTEIN"/>
    <property type="match status" value="1"/>
</dbReference>
<dbReference type="EMBL" id="JACHIB010000010">
    <property type="protein sequence ID" value="MBB6083920.1"/>
    <property type="molecule type" value="Genomic_DNA"/>
</dbReference>
<feature type="signal peptide" evidence="4">
    <location>
        <begin position="1"/>
        <end position="26"/>
    </location>
</feature>